<evidence type="ECO:0000313" key="1">
    <source>
        <dbReference type="EMBL" id="QFG13588.1"/>
    </source>
</evidence>
<sequence length="108" mass="12055">MIKSVIISSRPTLDYSTSGQVAELKASQLSFEDLDRWMFWESDNGIQSLRIKSITHGKAPMEYGPDKKVIIVSGQNINASVTLDPHNDVYVCETKPKVTIFGVEVPKK</sequence>
<name>A0A5J6TT66_9CAUD</name>
<keyword evidence="2" id="KW-1185">Reference proteome</keyword>
<dbReference type="GeneID" id="55623262"/>
<reference evidence="1 2" key="1">
    <citation type="submission" date="2019-07" db="EMBL/GenBank/DDBJ databases">
        <authorList>
            <person name="Fryberger R.B."/>
            <person name="Stoner T.H."/>
            <person name="Garlena R.A."/>
            <person name="Russell D.A."/>
            <person name="Pope W.H."/>
            <person name="Jacobs-Sera D."/>
            <person name="Hatfull G.F."/>
        </authorList>
    </citation>
    <scope>NUCLEOTIDE SEQUENCE [LARGE SCALE GENOMIC DNA]</scope>
</reference>
<dbReference type="KEGG" id="vg:55623262"/>
<dbReference type="EMBL" id="MN234220">
    <property type="protein sequence ID" value="QFG13588.1"/>
    <property type="molecule type" value="Genomic_DNA"/>
</dbReference>
<gene>
    <name evidence="1" type="primary">82</name>
    <name evidence="1" type="ORF">PBI_LAMBO_82</name>
</gene>
<dbReference type="Proteomes" id="UP000325706">
    <property type="component" value="Segment"/>
</dbReference>
<dbReference type="RefSeq" id="YP_009852635.1">
    <property type="nucleotide sequence ID" value="NC_048814.1"/>
</dbReference>
<protein>
    <submittedName>
        <fullName evidence="1">Uncharacterized protein</fullName>
    </submittedName>
</protein>
<organism evidence="1 2">
    <name type="scientific">Gordonia phage Lambo</name>
    <dbReference type="NCBI Taxonomy" id="2599845"/>
    <lineage>
        <taxon>Viruses</taxon>
        <taxon>Duplodnaviria</taxon>
        <taxon>Heunggongvirae</taxon>
        <taxon>Uroviricota</taxon>
        <taxon>Caudoviricetes</taxon>
        <taxon>Dovevirinae</taxon>
        <taxon>Lambovirus</taxon>
        <taxon>Lambovirus lambo</taxon>
    </lineage>
</organism>
<accession>A0A5J6TT66</accession>
<proteinExistence type="predicted"/>
<evidence type="ECO:0000313" key="2">
    <source>
        <dbReference type="Proteomes" id="UP000325706"/>
    </source>
</evidence>